<keyword evidence="4" id="KW-1185">Reference proteome</keyword>
<evidence type="ECO:0000256" key="1">
    <source>
        <dbReference type="SAM" id="MobiDB-lite"/>
    </source>
</evidence>
<dbReference type="SUPFAM" id="SSF141673">
    <property type="entry name" value="MOSC N-terminal domain-like"/>
    <property type="match status" value="1"/>
</dbReference>
<dbReference type="Pfam" id="PF25080">
    <property type="entry name" value="zf_RING-like"/>
    <property type="match status" value="1"/>
</dbReference>
<evidence type="ECO:0000313" key="4">
    <source>
        <dbReference type="Proteomes" id="UP000077002"/>
    </source>
</evidence>
<evidence type="ECO:0000259" key="2">
    <source>
        <dbReference type="PROSITE" id="PS51340"/>
    </source>
</evidence>
<feature type="domain" description="MOSC" evidence="2">
    <location>
        <begin position="143"/>
        <end position="321"/>
    </location>
</feature>
<dbReference type="Pfam" id="PF03476">
    <property type="entry name" value="MOSC_N"/>
    <property type="match status" value="1"/>
</dbReference>
<dbReference type="GeneID" id="34605693"/>
<name>A0A177EW11_9EURO</name>
<dbReference type="Pfam" id="PF03473">
    <property type="entry name" value="MOSC"/>
    <property type="match status" value="1"/>
</dbReference>
<dbReference type="SUPFAM" id="SSF50800">
    <property type="entry name" value="PK beta-barrel domain-like"/>
    <property type="match status" value="1"/>
</dbReference>
<dbReference type="InterPro" id="IPR011037">
    <property type="entry name" value="Pyrv_Knase-like_insert_dom_sf"/>
</dbReference>
<dbReference type="EMBL" id="LVKK01000124">
    <property type="protein sequence ID" value="OAG35242.1"/>
    <property type="molecule type" value="Genomic_DNA"/>
</dbReference>
<feature type="compositionally biased region" description="Basic and acidic residues" evidence="1">
    <location>
        <begin position="449"/>
        <end position="470"/>
    </location>
</feature>
<feature type="compositionally biased region" description="Low complexity" evidence="1">
    <location>
        <begin position="517"/>
        <end position="537"/>
    </location>
</feature>
<dbReference type="OrthoDB" id="5405791at2759"/>
<proteinExistence type="predicted"/>
<sequence>MTYTTSEITALRIYPIKSCRGISLKSARLTRQGLELDRRWMFIDSSNKFITIRTKPQMTLINTALDHDSDSLVITIGHDTAKQVKVPIHPSQEWLSDNTKEVSVDIWEFITDAYAYTDPKMLGLFHEFFGEEVRLVMKGPEPRICSGNGSPDRLGRTESVNFPDVLPIQIASESSLAELNSRLKEKGESEITIERFRPNIIIKGGEPWSEDSWKKVRINGDSSYWTTLTGGNLHAIDVDVVARCARCTVPNVDPDTAEKDAHQPWDLLEKRYRSMQEHIRRAHPDHYIPKLPATEESFQLMISTPPSQRPHVQPTATLPALKGSSVTSGLFEQTGAGTMTAQPPAAANAAVALTQLHNWDSDFDVFPDSDYKRETSGLELPSLRAQFHEDTLPPFQPTRPRELLPSILQSPGSRYSSLPPIQRRGERLPRPRKPSMGQNARKGKHERGKSREFSAKDFSRRLSVEGRKAMSAEPPTAAWVQGKRWEDLIEAATSATEADDDRDLTPMPQSPNFPPSTTAAATAAGTGIAPTTTTTTARRLSAADSISTSGDVNKRSSLPPGFRPFGHHLHHPQAGRYNASPLQRTLTPPPPDVLGPNDPEPFPSVESLESAGSGQNFHISGSGLPTSASSNDNTSPLQHHSHPYQHSQSSSFGSKSDVLEIYCASCSRPWLLKNAFACTECICGVCSDCVGQIISSPVVTVQPGLAPMRRGCPRCGVMGGRWKRFNIDIR</sequence>
<dbReference type="GO" id="GO:0030170">
    <property type="term" value="F:pyridoxal phosphate binding"/>
    <property type="evidence" value="ECO:0007669"/>
    <property type="project" value="InterPro"/>
</dbReference>
<organism evidence="3 4">
    <name type="scientific">Fonsecaea monophora</name>
    <dbReference type="NCBI Taxonomy" id="254056"/>
    <lineage>
        <taxon>Eukaryota</taxon>
        <taxon>Fungi</taxon>
        <taxon>Dikarya</taxon>
        <taxon>Ascomycota</taxon>
        <taxon>Pezizomycotina</taxon>
        <taxon>Eurotiomycetes</taxon>
        <taxon>Chaetothyriomycetidae</taxon>
        <taxon>Chaetothyriales</taxon>
        <taxon>Herpotrichiellaceae</taxon>
        <taxon>Fonsecaea</taxon>
    </lineage>
</organism>
<dbReference type="GO" id="GO:0030151">
    <property type="term" value="F:molybdenum ion binding"/>
    <property type="evidence" value="ECO:0007669"/>
    <property type="project" value="InterPro"/>
</dbReference>
<evidence type="ECO:0000313" key="3">
    <source>
        <dbReference type="EMBL" id="OAG35242.1"/>
    </source>
</evidence>
<dbReference type="InterPro" id="IPR005303">
    <property type="entry name" value="MOCOS_middle"/>
</dbReference>
<dbReference type="PANTHER" id="PTHR14237">
    <property type="entry name" value="MOLYBDOPTERIN COFACTOR SULFURASE MOSC"/>
    <property type="match status" value="1"/>
</dbReference>
<feature type="compositionally biased region" description="Polar residues" evidence="1">
    <location>
        <begin position="610"/>
        <end position="634"/>
    </location>
</feature>
<gene>
    <name evidence="3" type="ORF">AYO21_10578</name>
</gene>
<dbReference type="GO" id="GO:0003824">
    <property type="term" value="F:catalytic activity"/>
    <property type="evidence" value="ECO:0007669"/>
    <property type="project" value="InterPro"/>
</dbReference>
<feature type="compositionally biased region" description="Polar residues" evidence="1">
    <location>
        <begin position="407"/>
        <end position="416"/>
    </location>
</feature>
<dbReference type="InterPro" id="IPR056929">
    <property type="entry name" value="Znf_RING-like"/>
</dbReference>
<accession>A0A177EW11</accession>
<comment type="caution">
    <text evidence="3">The sequence shown here is derived from an EMBL/GenBank/DDBJ whole genome shotgun (WGS) entry which is preliminary data.</text>
</comment>
<dbReference type="AlphaFoldDB" id="A0A177EW11"/>
<dbReference type="PROSITE" id="PS51340">
    <property type="entry name" value="MOSC"/>
    <property type="match status" value="1"/>
</dbReference>
<dbReference type="PANTHER" id="PTHR14237:SF19">
    <property type="entry name" value="MITOCHONDRIAL AMIDOXIME REDUCING COMPONENT 1"/>
    <property type="match status" value="1"/>
</dbReference>
<dbReference type="Proteomes" id="UP000077002">
    <property type="component" value="Unassembled WGS sequence"/>
</dbReference>
<reference evidence="3 4" key="1">
    <citation type="submission" date="2016-03" db="EMBL/GenBank/DDBJ databases">
        <title>Draft genome sequence of the Fonsecaea monophora CBS 269.37.</title>
        <authorList>
            <person name="Bombassaro A."/>
            <person name="Vinicius W.A."/>
            <person name="De Hoog S."/>
            <person name="Sun J."/>
            <person name="Souza E.M."/>
            <person name="Raittz R.T."/>
            <person name="Costa F."/>
            <person name="Leao A.C."/>
            <person name="Tadra-Sfeir M.Z."/>
            <person name="Baura V."/>
            <person name="Balsanelli E."/>
            <person name="Pedrosa F.O."/>
            <person name="Moreno L.F."/>
            <person name="Steffens M.B."/>
            <person name="Xi L."/>
            <person name="Bocca A.L."/>
            <person name="Felipe M.S."/>
            <person name="Teixeira M."/>
            <person name="Telles Filho F.Q."/>
            <person name="Azevedo C.M."/>
            <person name="Gomes R."/>
            <person name="Vicente V.A."/>
        </authorList>
    </citation>
    <scope>NUCLEOTIDE SEQUENCE [LARGE SCALE GENOMIC DNA]</scope>
    <source>
        <strain evidence="3 4">CBS 269.37</strain>
    </source>
</reference>
<feature type="compositionally biased region" description="Pro residues" evidence="1">
    <location>
        <begin position="587"/>
        <end position="602"/>
    </location>
</feature>
<dbReference type="RefSeq" id="XP_022507194.1">
    <property type="nucleotide sequence ID" value="XM_022660491.1"/>
</dbReference>
<protein>
    <recommendedName>
        <fullName evidence="2">MOSC domain-containing protein</fullName>
    </recommendedName>
</protein>
<feature type="region of interest" description="Disordered" evidence="1">
    <location>
        <begin position="382"/>
        <end position="650"/>
    </location>
</feature>
<dbReference type="InterPro" id="IPR005302">
    <property type="entry name" value="MoCF_Sase_C"/>
</dbReference>